<sequence length="294" mass="33572">MKRTFEDEDVENQRLWEKFQQPVCQVGWFRINCFPQPPGFDDCPKVVTNPTTACPRNFSISRRLTGANHKHTCNHFAALATSNATGTDAKCRWRDHLVPTPPGVPDVRKQRETWGKRVVFSEQMPAQKTPDGTDSGPICSGQWMVVVYIWADDRKWLENVDVASLVPTWGSDSAQIGCYKKGDGSWELPQIPLRRYYWAQRLESRHSWVWWMADDQFSDSKLKQGSQLGFLTTEGLMRVYGSHEGPSALEPEGGEQDLGEGSRCTVVELERNGPKMEELGADTFNRLQKMNRWC</sequence>
<evidence type="ECO:0000256" key="1">
    <source>
        <dbReference type="SAM" id="MobiDB-lite"/>
    </source>
</evidence>
<dbReference type="AlphaFoldDB" id="A0AAE0XGN5"/>
<feature type="region of interest" description="Disordered" evidence="1">
    <location>
        <begin position="242"/>
        <end position="261"/>
    </location>
</feature>
<reference evidence="2" key="2">
    <citation type="submission" date="2023-06" db="EMBL/GenBank/DDBJ databases">
        <authorList>
            <consortium name="Lawrence Berkeley National Laboratory"/>
            <person name="Haridas S."/>
            <person name="Hensen N."/>
            <person name="Bonometti L."/>
            <person name="Westerberg I."/>
            <person name="Brannstrom I.O."/>
            <person name="Guillou S."/>
            <person name="Cros-Aarteil S."/>
            <person name="Calhoun S."/>
            <person name="Kuo A."/>
            <person name="Mondo S."/>
            <person name="Pangilinan J."/>
            <person name="Riley R."/>
            <person name="Labutti K."/>
            <person name="Andreopoulos B."/>
            <person name="Lipzen A."/>
            <person name="Chen C."/>
            <person name="Yanf M."/>
            <person name="Daum C."/>
            <person name="Ng V."/>
            <person name="Clum A."/>
            <person name="Steindorff A."/>
            <person name="Ohm R."/>
            <person name="Martin F."/>
            <person name="Silar P."/>
            <person name="Natvig D."/>
            <person name="Lalanne C."/>
            <person name="Gautier V."/>
            <person name="Ament-Velasquez S.L."/>
            <person name="Kruys A."/>
            <person name="Hutchinson M.I."/>
            <person name="Powell A.J."/>
            <person name="Barry K."/>
            <person name="Miller A.N."/>
            <person name="Grigoriev I.V."/>
            <person name="Debuchy R."/>
            <person name="Gladieux P."/>
            <person name="Thoren M.H."/>
            <person name="Johannesson H."/>
        </authorList>
    </citation>
    <scope>NUCLEOTIDE SEQUENCE</scope>
    <source>
        <strain evidence="2">CBS 314.62</strain>
    </source>
</reference>
<dbReference type="Proteomes" id="UP001270362">
    <property type="component" value="Unassembled WGS sequence"/>
</dbReference>
<reference evidence="2" key="1">
    <citation type="journal article" date="2023" name="Mol. Phylogenet. Evol.">
        <title>Genome-scale phylogeny and comparative genomics of the fungal order Sordariales.</title>
        <authorList>
            <person name="Hensen N."/>
            <person name="Bonometti L."/>
            <person name="Westerberg I."/>
            <person name="Brannstrom I.O."/>
            <person name="Guillou S."/>
            <person name="Cros-Aarteil S."/>
            <person name="Calhoun S."/>
            <person name="Haridas S."/>
            <person name="Kuo A."/>
            <person name="Mondo S."/>
            <person name="Pangilinan J."/>
            <person name="Riley R."/>
            <person name="LaButti K."/>
            <person name="Andreopoulos B."/>
            <person name="Lipzen A."/>
            <person name="Chen C."/>
            <person name="Yan M."/>
            <person name="Daum C."/>
            <person name="Ng V."/>
            <person name="Clum A."/>
            <person name="Steindorff A."/>
            <person name="Ohm R.A."/>
            <person name="Martin F."/>
            <person name="Silar P."/>
            <person name="Natvig D.O."/>
            <person name="Lalanne C."/>
            <person name="Gautier V."/>
            <person name="Ament-Velasquez S.L."/>
            <person name="Kruys A."/>
            <person name="Hutchinson M.I."/>
            <person name="Powell A.J."/>
            <person name="Barry K."/>
            <person name="Miller A.N."/>
            <person name="Grigoriev I.V."/>
            <person name="Debuchy R."/>
            <person name="Gladieux P."/>
            <person name="Hiltunen Thoren M."/>
            <person name="Johannesson H."/>
        </authorList>
    </citation>
    <scope>NUCLEOTIDE SEQUENCE</scope>
    <source>
        <strain evidence="2">CBS 314.62</strain>
    </source>
</reference>
<evidence type="ECO:0000313" key="2">
    <source>
        <dbReference type="EMBL" id="KAK3693003.1"/>
    </source>
</evidence>
<name>A0AAE0XGN5_9PEZI</name>
<comment type="caution">
    <text evidence="2">The sequence shown here is derived from an EMBL/GenBank/DDBJ whole genome shotgun (WGS) entry which is preliminary data.</text>
</comment>
<organism evidence="2 3">
    <name type="scientific">Podospora appendiculata</name>
    <dbReference type="NCBI Taxonomy" id="314037"/>
    <lineage>
        <taxon>Eukaryota</taxon>
        <taxon>Fungi</taxon>
        <taxon>Dikarya</taxon>
        <taxon>Ascomycota</taxon>
        <taxon>Pezizomycotina</taxon>
        <taxon>Sordariomycetes</taxon>
        <taxon>Sordariomycetidae</taxon>
        <taxon>Sordariales</taxon>
        <taxon>Podosporaceae</taxon>
        <taxon>Podospora</taxon>
    </lineage>
</organism>
<dbReference type="EMBL" id="JAULSO010000001">
    <property type="protein sequence ID" value="KAK3693003.1"/>
    <property type="molecule type" value="Genomic_DNA"/>
</dbReference>
<protein>
    <submittedName>
        <fullName evidence="2">Uncharacterized protein</fullName>
    </submittedName>
</protein>
<gene>
    <name evidence="2" type="ORF">B0T22DRAFT_436221</name>
</gene>
<keyword evidence="3" id="KW-1185">Reference proteome</keyword>
<proteinExistence type="predicted"/>
<evidence type="ECO:0000313" key="3">
    <source>
        <dbReference type="Proteomes" id="UP001270362"/>
    </source>
</evidence>
<accession>A0AAE0XGN5</accession>